<reference evidence="1 2" key="1">
    <citation type="submission" date="2019-03" db="EMBL/GenBank/DDBJ databases">
        <title>Genomic Encyclopedia of Type Strains, Phase IV (KMG-IV): sequencing the most valuable type-strain genomes for metagenomic binning, comparative biology and taxonomic classification.</title>
        <authorList>
            <person name="Goeker M."/>
        </authorList>
    </citation>
    <scope>NUCLEOTIDE SEQUENCE [LARGE SCALE GENOMIC DNA]</scope>
    <source>
        <strain evidence="1 2">DSM 102852</strain>
    </source>
</reference>
<evidence type="ECO:0000313" key="1">
    <source>
        <dbReference type="EMBL" id="TDR27015.1"/>
    </source>
</evidence>
<comment type="caution">
    <text evidence="1">The sequence shown here is derived from an EMBL/GenBank/DDBJ whole genome shotgun (WGS) entry which is preliminary data.</text>
</comment>
<dbReference type="Proteomes" id="UP000294480">
    <property type="component" value="Unassembled WGS sequence"/>
</dbReference>
<organism evidence="1 2">
    <name type="scientific">Hydromonas duriensis</name>
    <dbReference type="NCBI Taxonomy" id="1527608"/>
    <lineage>
        <taxon>Bacteria</taxon>
        <taxon>Pseudomonadati</taxon>
        <taxon>Pseudomonadota</taxon>
        <taxon>Betaproteobacteria</taxon>
        <taxon>Burkholderiales</taxon>
        <taxon>Burkholderiaceae</taxon>
        <taxon>Hydromonas</taxon>
    </lineage>
</organism>
<gene>
    <name evidence="1" type="ORF">DFR44_1563</name>
</gene>
<dbReference type="EMBL" id="SNZE01000056">
    <property type="protein sequence ID" value="TDR27015.1"/>
    <property type="molecule type" value="Genomic_DNA"/>
</dbReference>
<proteinExistence type="predicted"/>
<keyword evidence="2" id="KW-1185">Reference proteome</keyword>
<name>A0A4R6Y099_9BURK</name>
<accession>A0A4R6Y099</accession>
<evidence type="ECO:0000313" key="2">
    <source>
        <dbReference type="Proteomes" id="UP000294480"/>
    </source>
</evidence>
<dbReference type="AlphaFoldDB" id="A0A4R6Y099"/>
<protein>
    <submittedName>
        <fullName evidence="1">Uncharacterized protein</fullName>
    </submittedName>
</protein>
<sequence>MNDLITDTHNMSTIHMKFAKPFKCRPCIKMHLRIYQEFLTAPYMLHNQLNLRHNE</sequence>